<dbReference type="Proteomes" id="UP000070444">
    <property type="component" value="Unassembled WGS sequence"/>
</dbReference>
<evidence type="ECO:0000313" key="1">
    <source>
        <dbReference type="EMBL" id="KXN73511.1"/>
    </source>
</evidence>
<sequence length="514" mass="60597">MQSKNIKIKFKNIQPKYDSNNSPAPSNKVYFYTLNENDIEGFTNRLDSIENLLNKLINNEDKSKCIDDYYNNEKEKYNSRALISMSQSKILHYEDYPRHLITYYFTMQFYCSFPPILNIKEYFQCAEYFNTNVPEYLISAIMCRSSLTSPHSQLFAKNREFSDYYYCLSMKQLNESFINGNLEVYMLYTIFILLGVGQDLNRHSDKGALLVKCVKLVQILGIDDLENNPLFNQLNLSPQTIKKLLLYVRYYNNEACKIFNLPKLIKYKELHFDDFNVIEEEKYEELIDFQVNSLSKDYFLAFKSFRTFVNIIYPKSLQIEDNLFITRASTSFKECFEIINRVQQLYYQLPSYIKFSKDCLNREKVEQDPLLRVRLRIYQVILQETARIFKLMVRVIDKLSTEKIIYLAEKLMKFAELPIRLLKTQQASLLIPGNNTVSLNILTAFNIGNVLLELMIKLPDLNSEIQSPKLSILKSMVKTEFNRLVSHIRNLEPNWEGSKSVLESFVEKFELISD</sequence>
<keyword evidence="2" id="KW-1185">Reference proteome</keyword>
<evidence type="ECO:0000313" key="2">
    <source>
        <dbReference type="Proteomes" id="UP000070444"/>
    </source>
</evidence>
<protein>
    <recommendedName>
        <fullName evidence="3">Transcription factor domain-containing protein</fullName>
    </recommendedName>
</protein>
<name>A0A137PEZ0_CONC2</name>
<dbReference type="EMBL" id="KQ964435">
    <property type="protein sequence ID" value="KXN73511.1"/>
    <property type="molecule type" value="Genomic_DNA"/>
</dbReference>
<gene>
    <name evidence="1" type="ORF">CONCODRAFT_3467</name>
</gene>
<accession>A0A137PEZ0</accession>
<reference evidence="1 2" key="1">
    <citation type="journal article" date="2015" name="Genome Biol. Evol.">
        <title>Phylogenomic analyses indicate that early fungi evolved digesting cell walls of algal ancestors of land plants.</title>
        <authorList>
            <person name="Chang Y."/>
            <person name="Wang S."/>
            <person name="Sekimoto S."/>
            <person name="Aerts A.L."/>
            <person name="Choi C."/>
            <person name="Clum A."/>
            <person name="LaButti K.M."/>
            <person name="Lindquist E.A."/>
            <person name="Yee Ngan C."/>
            <person name="Ohm R.A."/>
            <person name="Salamov A.A."/>
            <person name="Grigoriev I.V."/>
            <person name="Spatafora J.W."/>
            <person name="Berbee M.L."/>
        </authorList>
    </citation>
    <scope>NUCLEOTIDE SEQUENCE [LARGE SCALE GENOMIC DNA]</scope>
    <source>
        <strain evidence="1 2">NRRL 28638</strain>
    </source>
</reference>
<organism evidence="1 2">
    <name type="scientific">Conidiobolus coronatus (strain ATCC 28846 / CBS 209.66 / NRRL 28638)</name>
    <name type="common">Delacroixia coronata</name>
    <dbReference type="NCBI Taxonomy" id="796925"/>
    <lineage>
        <taxon>Eukaryota</taxon>
        <taxon>Fungi</taxon>
        <taxon>Fungi incertae sedis</taxon>
        <taxon>Zoopagomycota</taxon>
        <taxon>Entomophthoromycotina</taxon>
        <taxon>Entomophthoromycetes</taxon>
        <taxon>Entomophthorales</taxon>
        <taxon>Ancylistaceae</taxon>
        <taxon>Conidiobolus</taxon>
    </lineage>
</organism>
<proteinExistence type="predicted"/>
<dbReference type="AlphaFoldDB" id="A0A137PEZ0"/>
<evidence type="ECO:0008006" key="3">
    <source>
        <dbReference type="Google" id="ProtNLM"/>
    </source>
</evidence>